<evidence type="ECO:0000313" key="8">
    <source>
        <dbReference type="Proteomes" id="UP000447873"/>
    </source>
</evidence>
<dbReference type="Gene3D" id="1.10.418.10">
    <property type="entry name" value="Calponin-like domain"/>
    <property type="match status" value="1"/>
</dbReference>
<dbReference type="PANTHER" id="PTHR18947">
    <property type="entry name" value="HOOK PROTEINS"/>
    <property type="match status" value="1"/>
</dbReference>
<dbReference type="EMBL" id="WNWS01000253">
    <property type="protein sequence ID" value="KAE9973031.1"/>
    <property type="molecule type" value="Genomic_DNA"/>
</dbReference>
<feature type="region of interest" description="Disordered" evidence="5">
    <location>
        <begin position="169"/>
        <end position="193"/>
    </location>
</feature>
<feature type="coiled-coil region" evidence="4">
    <location>
        <begin position="687"/>
        <end position="714"/>
    </location>
</feature>
<evidence type="ECO:0000256" key="3">
    <source>
        <dbReference type="ARBA" id="ARBA00023054"/>
    </source>
</evidence>
<evidence type="ECO:0000313" key="7">
    <source>
        <dbReference type="EMBL" id="KAE9973031.1"/>
    </source>
</evidence>
<keyword evidence="2" id="KW-0963">Cytoplasm</keyword>
<proteinExistence type="predicted"/>
<dbReference type="InterPro" id="IPR036872">
    <property type="entry name" value="CH_dom_sf"/>
</dbReference>
<feature type="compositionally biased region" description="Basic and acidic residues" evidence="5">
    <location>
        <begin position="174"/>
        <end position="193"/>
    </location>
</feature>
<evidence type="ECO:0000256" key="5">
    <source>
        <dbReference type="SAM" id="MobiDB-lite"/>
    </source>
</evidence>
<feature type="region of interest" description="Disordered" evidence="5">
    <location>
        <begin position="230"/>
        <end position="255"/>
    </location>
</feature>
<dbReference type="PANTHER" id="PTHR18947:SF28">
    <property type="entry name" value="GIRDIN, ISOFORM A"/>
    <property type="match status" value="1"/>
</dbReference>
<comment type="subcellular location">
    <subcellularLocation>
        <location evidence="1">Cytoplasm</location>
    </subcellularLocation>
</comment>
<dbReference type="Pfam" id="PF19047">
    <property type="entry name" value="HOOK_N"/>
    <property type="match status" value="1"/>
</dbReference>
<dbReference type="Proteomes" id="UP000447873">
    <property type="component" value="Unassembled WGS sequence"/>
</dbReference>
<organism evidence="7 8">
    <name type="scientific">Venturia inaequalis</name>
    <name type="common">Apple scab fungus</name>
    <dbReference type="NCBI Taxonomy" id="5025"/>
    <lineage>
        <taxon>Eukaryota</taxon>
        <taxon>Fungi</taxon>
        <taxon>Dikarya</taxon>
        <taxon>Ascomycota</taxon>
        <taxon>Pezizomycotina</taxon>
        <taxon>Dothideomycetes</taxon>
        <taxon>Pleosporomycetidae</taxon>
        <taxon>Venturiales</taxon>
        <taxon>Venturiaceae</taxon>
        <taxon>Venturia</taxon>
    </lineage>
</organism>
<comment type="caution">
    <text evidence="7">The sequence shown here is derived from an EMBL/GenBank/DDBJ whole genome shotgun (WGS) entry which is preliminary data.</text>
</comment>
<keyword evidence="3 4" id="KW-0175">Coiled coil</keyword>
<dbReference type="GO" id="GO:0005737">
    <property type="term" value="C:cytoplasm"/>
    <property type="evidence" value="ECO:0007669"/>
    <property type="project" value="UniProtKB-SubCell"/>
</dbReference>
<protein>
    <recommendedName>
        <fullName evidence="6">HOOK N-terminal domain-containing protein</fullName>
    </recommendedName>
</protein>
<dbReference type="CDD" id="cd22211">
    <property type="entry name" value="HkD_SF"/>
    <property type="match status" value="1"/>
</dbReference>
<accession>A0A8H3YXX6</accession>
<evidence type="ECO:0000256" key="2">
    <source>
        <dbReference type="ARBA" id="ARBA00022490"/>
    </source>
</evidence>
<reference evidence="7 8" key="1">
    <citation type="submission" date="2018-12" db="EMBL/GenBank/DDBJ databases">
        <title>Venturia inaequalis Genome Resource.</title>
        <authorList>
            <person name="Lichtner F.J."/>
        </authorList>
    </citation>
    <scope>NUCLEOTIDE SEQUENCE [LARGE SCALE GENOMIC DNA]</scope>
    <source>
        <strain evidence="7 8">120213</strain>
    </source>
</reference>
<dbReference type="InterPro" id="IPR043936">
    <property type="entry name" value="HOOK_N"/>
</dbReference>
<feature type="coiled-coil region" evidence="4">
    <location>
        <begin position="271"/>
        <end position="356"/>
    </location>
</feature>
<evidence type="ECO:0000256" key="4">
    <source>
        <dbReference type="SAM" id="Coils"/>
    </source>
</evidence>
<dbReference type="GO" id="GO:0051959">
    <property type="term" value="F:dynein light intermediate chain binding"/>
    <property type="evidence" value="ECO:0007669"/>
    <property type="project" value="TreeGrafter"/>
</dbReference>
<evidence type="ECO:0000259" key="6">
    <source>
        <dbReference type="Pfam" id="PF19047"/>
    </source>
</evidence>
<dbReference type="AlphaFoldDB" id="A0A8H3YXX6"/>
<dbReference type="GO" id="GO:0005815">
    <property type="term" value="C:microtubule organizing center"/>
    <property type="evidence" value="ECO:0007669"/>
    <property type="project" value="TreeGrafter"/>
</dbReference>
<feature type="coiled-coil region" evidence="4">
    <location>
        <begin position="409"/>
        <end position="439"/>
    </location>
</feature>
<evidence type="ECO:0000256" key="1">
    <source>
        <dbReference type="ARBA" id="ARBA00004496"/>
    </source>
</evidence>
<feature type="domain" description="HOOK N-terminal" evidence="6">
    <location>
        <begin position="8"/>
        <end position="138"/>
    </location>
</feature>
<dbReference type="GO" id="GO:0008017">
    <property type="term" value="F:microtubule binding"/>
    <property type="evidence" value="ECO:0007669"/>
    <property type="project" value="TreeGrafter"/>
</dbReference>
<dbReference type="GO" id="GO:0030705">
    <property type="term" value="P:cytoskeleton-dependent intracellular transport"/>
    <property type="evidence" value="ECO:0007669"/>
    <property type="project" value="InterPro"/>
</dbReference>
<dbReference type="GO" id="GO:0031122">
    <property type="term" value="P:cytoplasmic microtubule organization"/>
    <property type="evidence" value="ECO:0007669"/>
    <property type="project" value="TreeGrafter"/>
</dbReference>
<sequence length="807" mass="91211">MDTTSPELASALLQWLNSFELPTPVRSWKDLEDGAILWRILGGIDSDYFDGSLPETDRKEKDNWIPRWQNLKHIDRMVTTYIREECDKLPHLSKSLNPDLKAIAIDGSPQNTIKLVKAVLLAAMYSDKSNERMIRVMQSMGTKYAFPIASAIEEMEELDIRLADMAADTEAGSDLDHSTDSEAPGRDNLYERDPELEREEKLIQALQENRKLENKLAELAEDLQESQEKCSALQEELEESNYSRDKRRRTTMEESSFQQLNIQAGRDKDYIAELEADLANATTTIEGQERQIERFKSDAESKQELRDELQLVKSERDELRQKTKANENLKKKIQALQEHERANASLRRELQGVQEQLLDVDAIRERCSALEKANDENAQTIANGEQEIFDQKSAKQRIAHELNVLTQRYEQTHNMLATAQETIRELEDRNQDLQSSQEDGEDGLESLDAELAAESGISDDTEKQQLRRKSAVPGGGVDTIVLQQNLSIANASVARLEQRCLDLLQENLGYKSNIDSADDPNSSHPFQHQVRRLETITQELEESQSKYIASTSEITDLRRRLEHAESQGKSHSHFYPMLSNTETTVTKANAEKLAESDAALAQNHERQAYTEEIQTQLREHRSLLRHALLSTDALQKEAEEIRKSNEYKLVLHHLEAVRSASSEEADEVIVDTATSLTDKIESGRSAVAERETQLADHKAQLSALQTQLSSLKALPPPPPTADKDVAEELANLQRENKLIASAWYDLTCRLQSNTVMLSRRQEQPKSWIGRQRGVVGGTASKRAGNQPGVVRLQRTSGTGDYDVITVA</sequence>
<name>A0A8H3YXX6_VENIN</name>
<dbReference type="SUPFAM" id="SSF116907">
    <property type="entry name" value="Hook domain"/>
    <property type="match status" value="1"/>
</dbReference>
<gene>
    <name evidence="7" type="ORF">EG328_004643</name>
</gene>